<evidence type="ECO:0000313" key="2">
    <source>
        <dbReference type="Proteomes" id="UP000324800"/>
    </source>
</evidence>
<dbReference type="EMBL" id="SNRW01004115">
    <property type="protein sequence ID" value="KAA6388104.1"/>
    <property type="molecule type" value="Genomic_DNA"/>
</dbReference>
<comment type="caution">
    <text evidence="1">The sequence shown here is derived from an EMBL/GenBank/DDBJ whole genome shotgun (WGS) entry which is preliminary data.</text>
</comment>
<sequence length="197" mass="21950">MNFRKTTAASTAIPAVQTYPLRSVDSIGVQLASYRRTNPHYSKFYFVRHNMRVTLGELLITAPVLETLFRKCREKKDKTLRTDNLGKYFTIGVELTQQVVVCASGSSVPSDASSFPVNTASLFGIHQADTSPFTQESSQLATDEQILILANFVSKTIQAYVFRSSDYTPTNMNSLLQFVRHNMRITLGELLTAANAL</sequence>
<feature type="non-terminal residue" evidence="1">
    <location>
        <position position="197"/>
    </location>
</feature>
<reference evidence="1 2" key="1">
    <citation type="submission" date="2019-03" db="EMBL/GenBank/DDBJ databases">
        <title>Single cell metagenomics reveals metabolic interactions within the superorganism composed of flagellate Streblomastix strix and complex community of Bacteroidetes bacteria on its surface.</title>
        <authorList>
            <person name="Treitli S.C."/>
            <person name="Kolisko M."/>
            <person name="Husnik F."/>
            <person name="Keeling P."/>
            <person name="Hampl V."/>
        </authorList>
    </citation>
    <scope>NUCLEOTIDE SEQUENCE [LARGE SCALE GENOMIC DNA]</scope>
    <source>
        <strain evidence="1">ST1C</strain>
    </source>
</reference>
<accession>A0A5J4VZJ8</accession>
<dbReference type="Proteomes" id="UP000324800">
    <property type="component" value="Unassembled WGS sequence"/>
</dbReference>
<proteinExistence type="predicted"/>
<organism evidence="1 2">
    <name type="scientific">Streblomastix strix</name>
    <dbReference type="NCBI Taxonomy" id="222440"/>
    <lineage>
        <taxon>Eukaryota</taxon>
        <taxon>Metamonada</taxon>
        <taxon>Preaxostyla</taxon>
        <taxon>Oxymonadida</taxon>
        <taxon>Streblomastigidae</taxon>
        <taxon>Streblomastix</taxon>
    </lineage>
</organism>
<protein>
    <submittedName>
        <fullName evidence="1">Uncharacterized protein</fullName>
    </submittedName>
</protein>
<evidence type="ECO:0000313" key="1">
    <source>
        <dbReference type="EMBL" id="KAA6388104.1"/>
    </source>
</evidence>
<name>A0A5J4VZJ8_9EUKA</name>
<dbReference type="AlphaFoldDB" id="A0A5J4VZJ8"/>
<gene>
    <name evidence="1" type="ORF">EZS28_016369</name>
</gene>